<dbReference type="EMBL" id="CADCVV010000074">
    <property type="protein sequence ID" value="CAA9495617.1"/>
    <property type="molecule type" value="Genomic_DNA"/>
</dbReference>
<accession>A0A6J4SCK8</accession>
<sequence length="269" mass="29683">GDGRVRGPRSRAPGSPPRARGDRRGAVARAHGLPPLLALDHLLLGPRADDLPARLRLRLRGARLPGRGLQLHRVRRHRRGGHCRALLLRLPRPLHHLHQAPFPAHLRLAARRPDRRRGARDRGGPVARTARRYLRDGAAPRGDGLRPRSGVGHAGRAPDRIRDRLRLRRLRGDHRGRGEVDRQLQLRDEQRDHASVPGRRDLLPDRRASGLGLDACAVQPAAPLRRAGPRRRLRLPARARPVARGRAGGLRTADVAAGDLAVAAATDRL</sequence>
<gene>
    <name evidence="2" type="ORF">AVDCRST_MAG17-1076</name>
</gene>
<evidence type="ECO:0000256" key="1">
    <source>
        <dbReference type="SAM" id="MobiDB-lite"/>
    </source>
</evidence>
<name>A0A6J4SCK8_9ACTN</name>
<protein>
    <submittedName>
        <fullName evidence="2">Efflux ABC transporter, permease protein</fullName>
    </submittedName>
</protein>
<organism evidence="2">
    <name type="scientific">uncultured Solirubrobacterales bacterium</name>
    <dbReference type="NCBI Taxonomy" id="768556"/>
    <lineage>
        <taxon>Bacteria</taxon>
        <taxon>Bacillati</taxon>
        <taxon>Actinomycetota</taxon>
        <taxon>Thermoleophilia</taxon>
        <taxon>Solirubrobacterales</taxon>
        <taxon>environmental samples</taxon>
    </lineage>
</organism>
<feature type="non-terminal residue" evidence="2">
    <location>
        <position position="1"/>
    </location>
</feature>
<dbReference type="AlphaFoldDB" id="A0A6J4SCK8"/>
<evidence type="ECO:0000313" key="2">
    <source>
        <dbReference type="EMBL" id="CAA9495617.1"/>
    </source>
</evidence>
<feature type="region of interest" description="Disordered" evidence="1">
    <location>
        <begin position="111"/>
        <end position="160"/>
    </location>
</feature>
<proteinExistence type="predicted"/>
<feature type="non-terminal residue" evidence="2">
    <location>
        <position position="269"/>
    </location>
</feature>
<reference evidence="2" key="1">
    <citation type="submission" date="2020-02" db="EMBL/GenBank/DDBJ databases">
        <authorList>
            <person name="Meier V. D."/>
        </authorList>
    </citation>
    <scope>NUCLEOTIDE SEQUENCE</scope>
    <source>
        <strain evidence="2">AVDCRST_MAG17</strain>
    </source>
</reference>
<feature type="region of interest" description="Disordered" evidence="1">
    <location>
        <begin position="174"/>
        <end position="206"/>
    </location>
</feature>
<feature type="region of interest" description="Disordered" evidence="1">
    <location>
        <begin position="1"/>
        <end position="24"/>
    </location>
</feature>